<evidence type="ECO:0000313" key="3">
    <source>
        <dbReference type="Proteomes" id="UP000235786"/>
    </source>
</evidence>
<keyword evidence="1" id="KW-0812">Transmembrane</keyword>
<keyword evidence="3" id="KW-1185">Reference proteome</keyword>
<proteinExistence type="predicted"/>
<sequence length="137" mass="14873">MPLLPSTLPFWFHLLIELPASINFFLNPSEQLSSPAPQSHTIIRQYAVLLLVSALIALIFAFRPIDKTSRNVAGALSLYHLAPVTRAGSRILEGSRGYGNGLGGPATHLIVHTICFAGLVSIFLSRTKEHEKSKADA</sequence>
<gene>
    <name evidence="2" type="ORF">L207DRAFT_516541</name>
</gene>
<feature type="transmembrane region" description="Helical" evidence="1">
    <location>
        <begin position="106"/>
        <end position="124"/>
    </location>
</feature>
<keyword evidence="1" id="KW-1133">Transmembrane helix</keyword>
<evidence type="ECO:0000313" key="2">
    <source>
        <dbReference type="EMBL" id="PMD35588.1"/>
    </source>
</evidence>
<reference evidence="2 3" key="1">
    <citation type="submission" date="2016-04" db="EMBL/GenBank/DDBJ databases">
        <title>A degradative enzymes factory behind the ericoid mycorrhizal symbiosis.</title>
        <authorList>
            <consortium name="DOE Joint Genome Institute"/>
            <person name="Martino E."/>
            <person name="Morin E."/>
            <person name="Grelet G."/>
            <person name="Kuo A."/>
            <person name="Kohler A."/>
            <person name="Daghino S."/>
            <person name="Barry K."/>
            <person name="Choi C."/>
            <person name="Cichocki N."/>
            <person name="Clum A."/>
            <person name="Copeland A."/>
            <person name="Hainaut M."/>
            <person name="Haridas S."/>
            <person name="Labutti K."/>
            <person name="Lindquist E."/>
            <person name="Lipzen A."/>
            <person name="Khouja H.-R."/>
            <person name="Murat C."/>
            <person name="Ohm R."/>
            <person name="Olson A."/>
            <person name="Spatafora J."/>
            <person name="Veneault-Fourrey C."/>
            <person name="Henrissat B."/>
            <person name="Grigoriev I."/>
            <person name="Martin F."/>
            <person name="Perotto S."/>
        </authorList>
    </citation>
    <scope>NUCLEOTIDE SEQUENCE [LARGE SCALE GENOMIC DNA]</scope>
    <source>
        <strain evidence="2 3">F</strain>
    </source>
</reference>
<dbReference type="OrthoDB" id="2590756at2759"/>
<evidence type="ECO:0000256" key="1">
    <source>
        <dbReference type="SAM" id="Phobius"/>
    </source>
</evidence>
<organism evidence="2 3">
    <name type="scientific">Hyaloscypha variabilis (strain UAMH 11265 / GT02V1 / F)</name>
    <name type="common">Meliniomyces variabilis</name>
    <dbReference type="NCBI Taxonomy" id="1149755"/>
    <lineage>
        <taxon>Eukaryota</taxon>
        <taxon>Fungi</taxon>
        <taxon>Dikarya</taxon>
        <taxon>Ascomycota</taxon>
        <taxon>Pezizomycotina</taxon>
        <taxon>Leotiomycetes</taxon>
        <taxon>Helotiales</taxon>
        <taxon>Hyaloscyphaceae</taxon>
        <taxon>Hyaloscypha</taxon>
        <taxon>Hyaloscypha variabilis</taxon>
    </lineage>
</organism>
<keyword evidence="1" id="KW-0472">Membrane</keyword>
<dbReference type="EMBL" id="KZ613952">
    <property type="protein sequence ID" value="PMD35588.1"/>
    <property type="molecule type" value="Genomic_DNA"/>
</dbReference>
<name>A0A2J6RAP0_HYAVF</name>
<protein>
    <submittedName>
        <fullName evidence="2">Uncharacterized protein</fullName>
    </submittedName>
</protein>
<dbReference type="AlphaFoldDB" id="A0A2J6RAP0"/>
<feature type="transmembrane region" description="Helical" evidence="1">
    <location>
        <begin position="46"/>
        <end position="65"/>
    </location>
</feature>
<feature type="transmembrane region" description="Helical" evidence="1">
    <location>
        <begin position="6"/>
        <end position="26"/>
    </location>
</feature>
<dbReference type="Proteomes" id="UP000235786">
    <property type="component" value="Unassembled WGS sequence"/>
</dbReference>
<accession>A0A2J6RAP0</accession>